<dbReference type="Gene3D" id="3.40.50.1820">
    <property type="entry name" value="alpha/beta hydrolase"/>
    <property type="match status" value="1"/>
</dbReference>
<dbReference type="Pfam" id="PF00135">
    <property type="entry name" value="COesterase"/>
    <property type="match status" value="1"/>
</dbReference>
<comment type="caution">
    <text evidence="3">The sequence shown here is derived from an EMBL/GenBank/DDBJ whole genome shotgun (WGS) entry which is preliminary data.</text>
</comment>
<dbReference type="InterPro" id="IPR029058">
    <property type="entry name" value="AB_hydrolase_fold"/>
</dbReference>
<accession>A0ABP1QKI8</accession>
<evidence type="ECO:0000313" key="4">
    <source>
        <dbReference type="Proteomes" id="UP001642540"/>
    </source>
</evidence>
<evidence type="ECO:0000259" key="2">
    <source>
        <dbReference type="Pfam" id="PF00135"/>
    </source>
</evidence>
<dbReference type="InterPro" id="IPR002018">
    <property type="entry name" value="CarbesteraseB"/>
</dbReference>
<feature type="domain" description="Carboxylesterase type B" evidence="2">
    <location>
        <begin position="6"/>
        <end position="107"/>
    </location>
</feature>
<evidence type="ECO:0000256" key="1">
    <source>
        <dbReference type="ARBA" id="ARBA00023180"/>
    </source>
</evidence>
<organism evidence="3 4">
    <name type="scientific">Orchesella dallaii</name>
    <dbReference type="NCBI Taxonomy" id="48710"/>
    <lineage>
        <taxon>Eukaryota</taxon>
        <taxon>Metazoa</taxon>
        <taxon>Ecdysozoa</taxon>
        <taxon>Arthropoda</taxon>
        <taxon>Hexapoda</taxon>
        <taxon>Collembola</taxon>
        <taxon>Entomobryomorpha</taxon>
        <taxon>Entomobryoidea</taxon>
        <taxon>Orchesellidae</taxon>
        <taxon>Orchesellinae</taxon>
        <taxon>Orchesella</taxon>
    </lineage>
</organism>
<dbReference type="SUPFAM" id="SSF53474">
    <property type="entry name" value="alpha/beta-Hydrolases"/>
    <property type="match status" value="1"/>
</dbReference>
<protein>
    <recommendedName>
        <fullName evidence="2">Carboxylesterase type B domain-containing protein</fullName>
    </recommendedName>
</protein>
<sequence length="120" mass="13879">MPDWRSFPIVLYAPVVEHNHPGAFLTQLPEETYRQNKAARVPWITGFTSYEMGWLFSDFLLDPTAAPELNGNWDRLGEIFLTIRNSTGRNSEIATRIRDFYLGSDTEISFRNRNPISQVK</sequence>
<keyword evidence="4" id="KW-1185">Reference proteome</keyword>
<reference evidence="3 4" key="1">
    <citation type="submission" date="2024-08" db="EMBL/GenBank/DDBJ databases">
        <authorList>
            <person name="Cucini C."/>
            <person name="Frati F."/>
        </authorList>
    </citation>
    <scope>NUCLEOTIDE SEQUENCE [LARGE SCALE GENOMIC DNA]</scope>
</reference>
<dbReference type="Proteomes" id="UP001642540">
    <property type="component" value="Unassembled WGS sequence"/>
</dbReference>
<keyword evidence="1" id="KW-0325">Glycoprotein</keyword>
<name>A0ABP1QKI8_9HEXA</name>
<gene>
    <name evidence="3" type="ORF">ODALV1_LOCUS11136</name>
</gene>
<dbReference type="EMBL" id="CAXLJM020000033">
    <property type="protein sequence ID" value="CAL8102392.1"/>
    <property type="molecule type" value="Genomic_DNA"/>
</dbReference>
<evidence type="ECO:0000313" key="3">
    <source>
        <dbReference type="EMBL" id="CAL8102392.1"/>
    </source>
</evidence>
<proteinExistence type="predicted"/>